<keyword evidence="2" id="KW-0813">Transport</keyword>
<dbReference type="GO" id="GO:0006835">
    <property type="term" value="P:dicarboxylic acid transport"/>
    <property type="evidence" value="ECO:0007669"/>
    <property type="project" value="TreeGrafter"/>
</dbReference>
<evidence type="ECO:0000256" key="7">
    <source>
        <dbReference type="SAM" id="Phobius"/>
    </source>
</evidence>
<keyword evidence="5 7" id="KW-1133">Transmembrane helix</keyword>
<feature type="transmembrane region" description="Helical" evidence="7">
    <location>
        <begin position="12"/>
        <end position="32"/>
    </location>
</feature>
<dbReference type="GO" id="GO:0015293">
    <property type="term" value="F:symporter activity"/>
    <property type="evidence" value="ECO:0007669"/>
    <property type="project" value="UniProtKB-KW"/>
</dbReference>
<dbReference type="AlphaFoldDB" id="A0A1G1L0W5"/>
<comment type="subcellular location">
    <subcellularLocation>
        <location evidence="1">Cell membrane</location>
        <topology evidence="1">Multi-pass membrane protein</topology>
    </subcellularLocation>
</comment>
<dbReference type="EMBL" id="MHFR01000029">
    <property type="protein sequence ID" value="OGW98781.1"/>
    <property type="molecule type" value="Genomic_DNA"/>
</dbReference>
<dbReference type="PANTHER" id="PTHR42865:SF7">
    <property type="entry name" value="PROTON_GLUTAMATE-ASPARTATE SYMPORTER"/>
    <property type="match status" value="1"/>
</dbReference>
<dbReference type="Proteomes" id="UP000178187">
    <property type="component" value="Unassembled WGS sequence"/>
</dbReference>
<feature type="transmembrane region" description="Helical" evidence="7">
    <location>
        <begin position="44"/>
        <end position="65"/>
    </location>
</feature>
<feature type="transmembrane region" description="Helical" evidence="7">
    <location>
        <begin position="146"/>
        <end position="164"/>
    </location>
</feature>
<protein>
    <submittedName>
        <fullName evidence="8">Sodium:proton antiporter</fullName>
    </submittedName>
</protein>
<dbReference type="InterPro" id="IPR001991">
    <property type="entry name" value="Na-dicarboxylate_symporter"/>
</dbReference>
<dbReference type="Gene3D" id="1.10.3860.10">
    <property type="entry name" value="Sodium:dicarboxylate symporter"/>
    <property type="match status" value="1"/>
</dbReference>
<feature type="transmembrane region" description="Helical" evidence="7">
    <location>
        <begin position="357"/>
        <end position="377"/>
    </location>
</feature>
<feature type="transmembrane region" description="Helical" evidence="7">
    <location>
        <begin position="184"/>
        <end position="202"/>
    </location>
</feature>
<feature type="transmembrane region" description="Helical" evidence="7">
    <location>
        <begin position="77"/>
        <end position="98"/>
    </location>
</feature>
<accession>A0A1G1L0W5</accession>
<dbReference type="SUPFAM" id="SSF118215">
    <property type="entry name" value="Proton glutamate symport protein"/>
    <property type="match status" value="1"/>
</dbReference>
<evidence type="ECO:0000256" key="1">
    <source>
        <dbReference type="ARBA" id="ARBA00004651"/>
    </source>
</evidence>
<dbReference type="InterPro" id="IPR036458">
    <property type="entry name" value="Na:dicarbo_symporter_sf"/>
</dbReference>
<evidence type="ECO:0000256" key="2">
    <source>
        <dbReference type="ARBA" id="ARBA00022448"/>
    </source>
</evidence>
<gene>
    <name evidence="8" type="ORF">A3G33_08770</name>
</gene>
<evidence type="ECO:0000313" key="9">
    <source>
        <dbReference type="Proteomes" id="UP000178187"/>
    </source>
</evidence>
<dbReference type="GO" id="GO:0005886">
    <property type="term" value="C:plasma membrane"/>
    <property type="evidence" value="ECO:0007669"/>
    <property type="project" value="UniProtKB-SubCell"/>
</dbReference>
<evidence type="ECO:0000256" key="3">
    <source>
        <dbReference type="ARBA" id="ARBA00022475"/>
    </source>
</evidence>
<reference evidence="8 9" key="1">
    <citation type="journal article" date="2016" name="Nat. Commun.">
        <title>Thousands of microbial genomes shed light on interconnected biogeochemical processes in an aquifer system.</title>
        <authorList>
            <person name="Anantharaman K."/>
            <person name="Brown C.T."/>
            <person name="Hug L.A."/>
            <person name="Sharon I."/>
            <person name="Castelle C.J."/>
            <person name="Probst A.J."/>
            <person name="Thomas B.C."/>
            <person name="Singh A."/>
            <person name="Wilkins M.J."/>
            <person name="Karaoz U."/>
            <person name="Brodie E.L."/>
            <person name="Williams K.H."/>
            <person name="Hubbard S.S."/>
            <person name="Banfield J.F."/>
        </authorList>
    </citation>
    <scope>NUCLEOTIDE SEQUENCE [LARGE SCALE GENOMIC DNA]</scope>
</reference>
<feature type="transmembrane region" description="Helical" evidence="7">
    <location>
        <begin position="328"/>
        <end position="345"/>
    </location>
</feature>
<dbReference type="PANTHER" id="PTHR42865">
    <property type="entry name" value="PROTON/GLUTAMATE-ASPARTATE SYMPORTER"/>
    <property type="match status" value="1"/>
</dbReference>
<feature type="transmembrane region" description="Helical" evidence="7">
    <location>
        <begin position="222"/>
        <end position="240"/>
    </location>
</feature>
<comment type="caution">
    <text evidence="8">The sequence shown here is derived from an EMBL/GenBank/DDBJ whole genome shotgun (WGS) entry which is preliminary data.</text>
</comment>
<keyword evidence="6 7" id="KW-0472">Membrane</keyword>
<evidence type="ECO:0000256" key="4">
    <source>
        <dbReference type="ARBA" id="ARBA00022692"/>
    </source>
</evidence>
<name>A0A1G1L0W5_9BACT</name>
<proteinExistence type="predicted"/>
<keyword evidence="4 7" id="KW-0812">Transmembrane</keyword>
<evidence type="ECO:0000256" key="5">
    <source>
        <dbReference type="ARBA" id="ARBA00022989"/>
    </source>
</evidence>
<organism evidence="8 9">
    <name type="scientific">Candidatus Danuiimicrobium aquiferis</name>
    <dbReference type="NCBI Taxonomy" id="1801832"/>
    <lineage>
        <taxon>Bacteria</taxon>
        <taxon>Pseudomonadati</taxon>
        <taxon>Candidatus Omnitrophota</taxon>
        <taxon>Candidatus Danuiimicrobium</taxon>
    </lineage>
</organism>
<keyword evidence="3" id="KW-1003">Cell membrane</keyword>
<sequence length="410" mass="44082">MKSKSGFIQNYSFSLFLLFSIFIGVTIGLIFKKDALALKPLGDIFLNLLFTAVVPLVFFSISSAVAGMSNSKRLGKILIYMLLIFIATGLISASLMILGVKFYPPTVNINLTSNVVPEISSVKTPEQIVKAFTTPDFVDILSKKNMLPLILFSLLIGLGTAASGEKGRFFVSFLQSGSHVMMKVISYIMLYAPIGLCAYFAYLTGNFGTQLFGSYLHAVMLYYPLSFLYFLIGFSIYAWLAGGLRAIKMFWSNILPPSVTALGTGSSIATIPSNLQAADRIGIPRDVSEIIIPIGATVHMDGSCLAAILKIALLFSIFHIPFTGLGTILTAIGIAILCGVVISGIPSGGMLGEMLIVTLYGFPIEALPIISMVGILVDPPATMVNAIGDNIASMLVARILNGKNWMEHNQ</sequence>
<dbReference type="Pfam" id="PF00375">
    <property type="entry name" value="SDF"/>
    <property type="match status" value="1"/>
</dbReference>
<dbReference type="PRINTS" id="PR00173">
    <property type="entry name" value="EDTRNSPORT"/>
</dbReference>
<evidence type="ECO:0000256" key="6">
    <source>
        <dbReference type="ARBA" id="ARBA00023136"/>
    </source>
</evidence>
<evidence type="ECO:0000313" key="8">
    <source>
        <dbReference type="EMBL" id="OGW98781.1"/>
    </source>
</evidence>